<proteinExistence type="predicted"/>
<accession>A0AAE0FFR9</accession>
<dbReference type="EMBL" id="LGRX02019320">
    <property type="protein sequence ID" value="KAK3258705.1"/>
    <property type="molecule type" value="Genomic_DNA"/>
</dbReference>
<name>A0AAE0FFR9_9CHLO</name>
<sequence>VSDPTVSDAPGQPKAPEALASLASPVTDELATLGRPRQYAKGKKGRQETFPGGLQLDPAEAALMSPQALRAKFYEGFGEHTSSSNLKWLREKLCKPLAPQGDASPRCEASPRQARDAVESVTGSKLMGNVETEPIPDTGAQQPAGQAKAGASVEVAPSPTSHHKKRRRLEGAMEDAAKDEAGPGQSSKRRQREHQEARDPIEEWDDEEQREEANVDQPIRSPRSKHAASAHSSGSILVFIHATG</sequence>
<feature type="region of interest" description="Disordered" evidence="1">
    <location>
        <begin position="97"/>
        <end position="244"/>
    </location>
</feature>
<feature type="region of interest" description="Disordered" evidence="1">
    <location>
        <begin position="1"/>
        <end position="53"/>
    </location>
</feature>
<evidence type="ECO:0000313" key="3">
    <source>
        <dbReference type="Proteomes" id="UP001190700"/>
    </source>
</evidence>
<comment type="caution">
    <text evidence="2">The sequence shown here is derived from an EMBL/GenBank/DDBJ whole genome shotgun (WGS) entry which is preliminary data.</text>
</comment>
<organism evidence="2 3">
    <name type="scientific">Cymbomonas tetramitiformis</name>
    <dbReference type="NCBI Taxonomy" id="36881"/>
    <lineage>
        <taxon>Eukaryota</taxon>
        <taxon>Viridiplantae</taxon>
        <taxon>Chlorophyta</taxon>
        <taxon>Pyramimonadophyceae</taxon>
        <taxon>Pyramimonadales</taxon>
        <taxon>Pyramimonadaceae</taxon>
        <taxon>Cymbomonas</taxon>
    </lineage>
</organism>
<dbReference type="AlphaFoldDB" id="A0AAE0FFR9"/>
<keyword evidence="3" id="KW-1185">Reference proteome</keyword>
<feature type="non-terminal residue" evidence="2">
    <location>
        <position position="1"/>
    </location>
</feature>
<protein>
    <submittedName>
        <fullName evidence="2">Uncharacterized protein</fullName>
    </submittedName>
</protein>
<evidence type="ECO:0000256" key="1">
    <source>
        <dbReference type="SAM" id="MobiDB-lite"/>
    </source>
</evidence>
<feature type="compositionally biased region" description="Low complexity" evidence="1">
    <location>
        <begin position="139"/>
        <end position="151"/>
    </location>
</feature>
<gene>
    <name evidence="2" type="ORF">CYMTET_32261</name>
</gene>
<dbReference type="Proteomes" id="UP001190700">
    <property type="component" value="Unassembled WGS sequence"/>
</dbReference>
<feature type="non-terminal residue" evidence="2">
    <location>
        <position position="244"/>
    </location>
</feature>
<feature type="compositionally biased region" description="Basic and acidic residues" evidence="1">
    <location>
        <begin position="169"/>
        <end position="181"/>
    </location>
</feature>
<reference evidence="2 3" key="1">
    <citation type="journal article" date="2015" name="Genome Biol. Evol.">
        <title>Comparative Genomics of a Bacterivorous Green Alga Reveals Evolutionary Causalities and Consequences of Phago-Mixotrophic Mode of Nutrition.</title>
        <authorList>
            <person name="Burns J.A."/>
            <person name="Paasch A."/>
            <person name="Narechania A."/>
            <person name="Kim E."/>
        </authorList>
    </citation>
    <scope>NUCLEOTIDE SEQUENCE [LARGE SCALE GENOMIC DNA]</scope>
    <source>
        <strain evidence="2 3">PLY_AMNH</strain>
    </source>
</reference>
<evidence type="ECO:0000313" key="2">
    <source>
        <dbReference type="EMBL" id="KAK3258705.1"/>
    </source>
</evidence>